<comment type="caution">
    <text evidence="6">The sequence shown here is derived from an EMBL/GenBank/DDBJ whole genome shotgun (WGS) entry which is preliminary data.</text>
</comment>
<evidence type="ECO:0000256" key="4">
    <source>
        <dbReference type="SAM" id="MobiDB-lite"/>
    </source>
</evidence>
<reference evidence="7" key="1">
    <citation type="journal article" date="2019" name="Int. J. Syst. Evol. Microbiol.">
        <title>The Global Catalogue of Microorganisms (GCM) 10K type strain sequencing project: providing services to taxonomists for standard genome sequencing and annotation.</title>
        <authorList>
            <consortium name="The Broad Institute Genomics Platform"/>
            <consortium name="The Broad Institute Genome Sequencing Center for Infectious Disease"/>
            <person name="Wu L."/>
            <person name="Ma J."/>
        </authorList>
    </citation>
    <scope>NUCLEOTIDE SEQUENCE [LARGE SCALE GENOMIC DNA]</scope>
    <source>
        <strain evidence="7">JCM 31037</strain>
    </source>
</reference>
<keyword evidence="2" id="KW-0808">Transferase</keyword>
<evidence type="ECO:0000256" key="2">
    <source>
        <dbReference type="ARBA" id="ARBA00022679"/>
    </source>
</evidence>
<feature type="domain" description="VOC" evidence="5">
    <location>
        <begin position="3"/>
        <end position="121"/>
    </location>
</feature>
<dbReference type="InterPro" id="IPR037523">
    <property type="entry name" value="VOC_core"/>
</dbReference>
<evidence type="ECO:0000256" key="3">
    <source>
        <dbReference type="ARBA" id="ARBA00022691"/>
    </source>
</evidence>
<dbReference type="Gene3D" id="3.30.720.110">
    <property type="match status" value="1"/>
</dbReference>
<dbReference type="CDD" id="cd02440">
    <property type="entry name" value="AdoMet_MTases"/>
    <property type="match status" value="1"/>
</dbReference>
<dbReference type="PANTHER" id="PTHR43712">
    <property type="entry name" value="PUTATIVE (AFU_ORTHOLOGUE AFUA_4G14580)-RELATED"/>
    <property type="match status" value="1"/>
</dbReference>
<sequence>MSGVAVITLCLYYDDVQSASDWLTRAFGFQERARRGTAGQVTHAETELAGLRVVLEQRNPADTSVPPARIQLTTTELDLVHRRALDAGATVVEALTDSRAPGDRGFTVADPGGYHWTFVTQPAEPTGNDATAGAIGQLGQLTDLATPSAVRVLATLRVPDLIDKGVTELTAIADACDADRDALGRLLRYLVHRQVLTEPASDVFALTEIGRLLCEQGPAGQRAWLDLDGLGARMDLAYQGLLHSVRTGEPAYATVHGRTFWAELDAEPGYRRYFDELMMTQQHLTAPQVADLYDWSGVTRVYDVGGGSGALLTQLLHSHPHLLGTLVDRPSAARAAADRIAAIGLADRAETVAGDFFGPLPTGGDVYVVSRALTDWNDRDATTILRRCAEAAGARGRVLIVEVLPTEPYVPHLSPFDLQMLIVVGGRERGLADFEALAGRAGLVISQVVRGRDGLTLIECVAAPVSDDVPEATEVEPATTAGGPCASS</sequence>
<keyword evidence="7" id="KW-1185">Reference proteome</keyword>
<proteinExistence type="predicted"/>
<gene>
    <name evidence="6" type="ORF">ACFQ4H_00225</name>
</gene>
<dbReference type="InterPro" id="IPR016461">
    <property type="entry name" value="COMT-like"/>
</dbReference>
<dbReference type="RefSeq" id="WP_377565447.1">
    <property type="nucleotide sequence ID" value="NZ_JBHTMP010000001.1"/>
</dbReference>
<protein>
    <submittedName>
        <fullName evidence="6">Methyltransferase</fullName>
    </submittedName>
</protein>
<dbReference type="EMBL" id="JBHTMP010000001">
    <property type="protein sequence ID" value="MFD1319532.1"/>
    <property type="molecule type" value="Genomic_DNA"/>
</dbReference>
<dbReference type="Proteomes" id="UP001597260">
    <property type="component" value="Unassembled WGS sequence"/>
</dbReference>
<dbReference type="SUPFAM" id="SSF54593">
    <property type="entry name" value="Glyoxalase/Bleomycin resistance protein/Dihydroxybiphenyl dioxygenase"/>
    <property type="match status" value="1"/>
</dbReference>
<dbReference type="Gene3D" id="3.30.720.120">
    <property type="match status" value="1"/>
</dbReference>
<accession>A0ABW3Y7K1</accession>
<dbReference type="SUPFAM" id="SSF53335">
    <property type="entry name" value="S-adenosyl-L-methionine-dependent methyltransferases"/>
    <property type="match status" value="1"/>
</dbReference>
<dbReference type="InterPro" id="IPR001077">
    <property type="entry name" value="COMT_C"/>
</dbReference>
<dbReference type="Gene3D" id="1.10.287.1350">
    <property type="match status" value="1"/>
</dbReference>
<evidence type="ECO:0000256" key="1">
    <source>
        <dbReference type="ARBA" id="ARBA00022603"/>
    </source>
</evidence>
<evidence type="ECO:0000259" key="5">
    <source>
        <dbReference type="PROSITE" id="PS51819"/>
    </source>
</evidence>
<dbReference type="InterPro" id="IPR036388">
    <property type="entry name" value="WH-like_DNA-bd_sf"/>
</dbReference>
<dbReference type="Gene3D" id="3.40.50.150">
    <property type="entry name" value="Vaccinia Virus protein VP39"/>
    <property type="match status" value="1"/>
</dbReference>
<dbReference type="InterPro" id="IPR029063">
    <property type="entry name" value="SAM-dependent_MTases_sf"/>
</dbReference>
<keyword evidence="1 6" id="KW-0489">Methyltransferase</keyword>
<dbReference type="InterPro" id="IPR036390">
    <property type="entry name" value="WH_DNA-bd_sf"/>
</dbReference>
<dbReference type="GO" id="GO:0008168">
    <property type="term" value="F:methyltransferase activity"/>
    <property type="evidence" value="ECO:0007669"/>
    <property type="project" value="UniProtKB-KW"/>
</dbReference>
<dbReference type="Gene3D" id="1.10.10.10">
    <property type="entry name" value="Winged helix-like DNA-binding domain superfamily/Winged helix DNA-binding domain"/>
    <property type="match status" value="1"/>
</dbReference>
<dbReference type="SUPFAM" id="SSF46785">
    <property type="entry name" value="Winged helix' DNA-binding domain"/>
    <property type="match status" value="1"/>
</dbReference>
<dbReference type="PANTHER" id="PTHR43712:SF2">
    <property type="entry name" value="O-METHYLTRANSFERASE CICE"/>
    <property type="match status" value="1"/>
</dbReference>
<dbReference type="Pfam" id="PF00903">
    <property type="entry name" value="Glyoxalase"/>
    <property type="match status" value="1"/>
</dbReference>
<keyword evidence="3" id="KW-0949">S-adenosyl-L-methionine</keyword>
<name>A0ABW3Y7K1_9ACTN</name>
<evidence type="ECO:0000313" key="6">
    <source>
        <dbReference type="EMBL" id="MFD1319532.1"/>
    </source>
</evidence>
<organism evidence="6 7">
    <name type="scientific">Micromonospora sonneratiae</name>
    <dbReference type="NCBI Taxonomy" id="1184706"/>
    <lineage>
        <taxon>Bacteria</taxon>
        <taxon>Bacillati</taxon>
        <taxon>Actinomycetota</taxon>
        <taxon>Actinomycetes</taxon>
        <taxon>Micromonosporales</taxon>
        <taxon>Micromonosporaceae</taxon>
        <taxon>Micromonospora</taxon>
    </lineage>
</organism>
<dbReference type="Pfam" id="PF08100">
    <property type="entry name" value="Dimerisation"/>
    <property type="match status" value="1"/>
</dbReference>
<dbReference type="GO" id="GO:0032259">
    <property type="term" value="P:methylation"/>
    <property type="evidence" value="ECO:0007669"/>
    <property type="project" value="UniProtKB-KW"/>
</dbReference>
<dbReference type="InterPro" id="IPR004360">
    <property type="entry name" value="Glyas_Fos-R_dOase_dom"/>
</dbReference>
<dbReference type="InterPro" id="IPR012967">
    <property type="entry name" value="COMT_dimerisation"/>
</dbReference>
<feature type="region of interest" description="Disordered" evidence="4">
    <location>
        <begin position="469"/>
        <end position="488"/>
    </location>
</feature>
<evidence type="ECO:0000313" key="7">
    <source>
        <dbReference type="Proteomes" id="UP001597260"/>
    </source>
</evidence>
<dbReference type="Pfam" id="PF00891">
    <property type="entry name" value="Methyltransf_2"/>
    <property type="match status" value="1"/>
</dbReference>
<dbReference type="PROSITE" id="PS51683">
    <property type="entry name" value="SAM_OMT_II"/>
    <property type="match status" value="1"/>
</dbReference>
<dbReference type="InterPro" id="IPR029068">
    <property type="entry name" value="Glyas_Bleomycin-R_OHBP_Dase"/>
</dbReference>
<dbReference type="PROSITE" id="PS51819">
    <property type="entry name" value="VOC"/>
    <property type="match status" value="1"/>
</dbReference>